<dbReference type="AlphaFoldDB" id="A0A0F7VM63"/>
<reference evidence="1 2" key="1">
    <citation type="submission" date="2015-02" db="EMBL/GenBank/DDBJ databases">
        <authorList>
            <person name="Gomez-Escribano P.J."/>
        </authorList>
    </citation>
    <scope>NUCLEOTIDE SEQUENCE [LARGE SCALE GENOMIC DNA]</scope>
    <source>
        <strain evidence="2">C34 (DSM 42122 / NRRL B-24963)</strain>
    </source>
</reference>
<evidence type="ECO:0000313" key="2">
    <source>
        <dbReference type="Proteomes" id="UP000035016"/>
    </source>
</evidence>
<dbReference type="RefSeq" id="WP_047121529.1">
    <property type="nucleotide sequence ID" value="NZ_AZSD01000197.1"/>
</dbReference>
<dbReference type="KEGG" id="sle:sle_08170"/>
<dbReference type="GO" id="GO:0003677">
    <property type="term" value="F:DNA binding"/>
    <property type="evidence" value="ECO:0007669"/>
    <property type="project" value="InterPro"/>
</dbReference>
<dbReference type="EMBL" id="LN831790">
    <property type="protein sequence ID" value="CQR60280.1"/>
    <property type="molecule type" value="Genomic_DNA"/>
</dbReference>
<accession>A0A0F7VM63</accession>
<protein>
    <submittedName>
        <fullName evidence="1">Uncharacterized protein</fullName>
    </submittedName>
</protein>
<evidence type="ECO:0000313" key="1">
    <source>
        <dbReference type="EMBL" id="CQR60280.1"/>
    </source>
</evidence>
<dbReference type="InterPro" id="IPR010982">
    <property type="entry name" value="Lambda_DNA-bd_dom_sf"/>
</dbReference>
<dbReference type="Gene3D" id="1.10.260.40">
    <property type="entry name" value="lambda repressor-like DNA-binding domains"/>
    <property type="match status" value="1"/>
</dbReference>
<gene>
    <name evidence="1" type="primary">sle_08170</name>
</gene>
<proteinExistence type="predicted"/>
<name>A0A0F7VM63_STRLW</name>
<sequence>MPEEEAASLADELSRLFPTVRPDCGPEYSTEQVAASIREMGVSIWQSYIWQRRKGRETDPTLRHVQAPASFFGAPSASCFEDAVTDRITGQLELLAAAETRWWEAAQRSYVQLTALRAGQLSPKRRAQVMGLLDVVYRLEQAERRAAEATDRPGTVGGLD</sequence>
<organism evidence="1 2">
    <name type="scientific">Streptomyces leeuwenhoekii</name>
    <dbReference type="NCBI Taxonomy" id="1437453"/>
    <lineage>
        <taxon>Bacteria</taxon>
        <taxon>Bacillati</taxon>
        <taxon>Actinomycetota</taxon>
        <taxon>Actinomycetes</taxon>
        <taxon>Kitasatosporales</taxon>
        <taxon>Streptomycetaceae</taxon>
        <taxon>Streptomyces</taxon>
    </lineage>
</organism>
<dbReference type="Proteomes" id="UP000035016">
    <property type="component" value="Chromosome Chromosome"/>
</dbReference>